<dbReference type="Proteomes" id="UP001595190">
    <property type="component" value="Unassembled WGS sequence"/>
</dbReference>
<evidence type="ECO:0000259" key="2">
    <source>
        <dbReference type="Pfam" id="PF13763"/>
    </source>
</evidence>
<reference evidence="3 4" key="1">
    <citation type="submission" date="2024-09" db="EMBL/GenBank/DDBJ databases">
        <title>Description of Labrys sedimenti sp. nov., isolated from a diclofenac-degrading enrichment culture, and genome-based reclassification of Labrys portucalensis as a later heterotypic synonym of Labrys neptuniae.</title>
        <authorList>
            <person name="Tancsics A."/>
            <person name="Csepanyi A."/>
        </authorList>
    </citation>
    <scope>NUCLEOTIDE SEQUENCE [LARGE SCALE GENOMIC DNA]</scope>
    <source>
        <strain evidence="3 4">LMG 23412</strain>
    </source>
</reference>
<feature type="domain" description="DUF4167" evidence="2">
    <location>
        <begin position="7"/>
        <end position="74"/>
    </location>
</feature>
<proteinExistence type="predicted"/>
<sequence>MNTNYNLTNAISGNRSQRMAPSGGAKHKTSRNARENYESYLRLAHTEAMAGDRISAENYYQHAEHYLRTMRATSQAKPNGPPPPKR</sequence>
<evidence type="ECO:0000313" key="4">
    <source>
        <dbReference type="Proteomes" id="UP001595190"/>
    </source>
</evidence>
<feature type="region of interest" description="Disordered" evidence="1">
    <location>
        <begin position="11"/>
        <end position="33"/>
    </location>
</feature>
<protein>
    <submittedName>
        <fullName evidence="3">DUF4167 domain-containing protein</fullName>
    </submittedName>
</protein>
<dbReference type="RefSeq" id="WP_394315109.1">
    <property type="nucleotide sequence ID" value="NZ_JBHGPK010000033.1"/>
</dbReference>
<name>A0ABV6ZQJ0_9HYPH</name>
<dbReference type="InterPro" id="IPR025430">
    <property type="entry name" value="DUF4167"/>
</dbReference>
<evidence type="ECO:0000256" key="1">
    <source>
        <dbReference type="SAM" id="MobiDB-lite"/>
    </source>
</evidence>
<dbReference type="EMBL" id="JBHGPK010000033">
    <property type="protein sequence ID" value="MFC2254417.1"/>
    <property type="molecule type" value="Genomic_DNA"/>
</dbReference>
<accession>A0ABV6ZQJ0</accession>
<organism evidence="3 4">
    <name type="scientific">Labrys neptuniae</name>
    <dbReference type="NCBI Taxonomy" id="376174"/>
    <lineage>
        <taxon>Bacteria</taxon>
        <taxon>Pseudomonadati</taxon>
        <taxon>Pseudomonadota</taxon>
        <taxon>Alphaproteobacteria</taxon>
        <taxon>Hyphomicrobiales</taxon>
        <taxon>Xanthobacteraceae</taxon>
        <taxon>Labrys</taxon>
    </lineage>
</organism>
<evidence type="ECO:0000313" key="3">
    <source>
        <dbReference type="EMBL" id="MFC2254417.1"/>
    </source>
</evidence>
<comment type="caution">
    <text evidence="3">The sequence shown here is derived from an EMBL/GenBank/DDBJ whole genome shotgun (WGS) entry which is preliminary data.</text>
</comment>
<gene>
    <name evidence="3" type="ORF">ACETRX_32675</name>
</gene>
<dbReference type="Pfam" id="PF13763">
    <property type="entry name" value="DUF4167"/>
    <property type="match status" value="1"/>
</dbReference>